<dbReference type="PANTHER" id="PTHR16305">
    <property type="entry name" value="TESTICULAR SOLUBLE ADENYLYL CYCLASE"/>
    <property type="match status" value="1"/>
</dbReference>
<dbReference type="PANTHER" id="PTHR16305:SF35">
    <property type="entry name" value="TRANSCRIPTIONAL ACTIVATOR DOMAIN"/>
    <property type="match status" value="1"/>
</dbReference>
<keyword evidence="5" id="KW-1185">Reference proteome</keyword>
<dbReference type="Gene3D" id="3.40.50.300">
    <property type="entry name" value="P-loop containing nucleotide triphosphate hydrolases"/>
    <property type="match status" value="1"/>
</dbReference>
<dbReference type="RefSeq" id="WP_343988396.1">
    <property type="nucleotide sequence ID" value="NZ_BAAAJG010000029.1"/>
</dbReference>
<dbReference type="SMART" id="SM00421">
    <property type="entry name" value="HTH_LUXR"/>
    <property type="match status" value="1"/>
</dbReference>
<reference evidence="5" key="1">
    <citation type="journal article" date="2019" name="Int. J. Syst. Evol. Microbiol.">
        <title>The Global Catalogue of Microorganisms (GCM) 10K type strain sequencing project: providing services to taxonomists for standard genome sequencing and annotation.</title>
        <authorList>
            <consortium name="The Broad Institute Genomics Platform"/>
            <consortium name="The Broad Institute Genome Sequencing Center for Infectious Disease"/>
            <person name="Wu L."/>
            <person name="Ma J."/>
        </authorList>
    </citation>
    <scope>NUCLEOTIDE SEQUENCE [LARGE SCALE GENOMIC DNA]</scope>
    <source>
        <strain evidence="5">JCM 12165</strain>
    </source>
</reference>
<dbReference type="CDD" id="cd06170">
    <property type="entry name" value="LuxR_C_like"/>
    <property type="match status" value="1"/>
</dbReference>
<evidence type="ECO:0000313" key="5">
    <source>
        <dbReference type="Proteomes" id="UP001597145"/>
    </source>
</evidence>
<dbReference type="InterPro" id="IPR027417">
    <property type="entry name" value="P-loop_NTPase"/>
</dbReference>
<dbReference type="PROSITE" id="PS50043">
    <property type="entry name" value="HTH_LUXR_2"/>
    <property type="match status" value="1"/>
</dbReference>
<keyword evidence="1" id="KW-0547">Nucleotide-binding</keyword>
<evidence type="ECO:0000313" key="4">
    <source>
        <dbReference type="EMBL" id="MFD1528374.1"/>
    </source>
</evidence>
<accession>A0ABW4FEK6</accession>
<dbReference type="Gene3D" id="1.10.10.10">
    <property type="entry name" value="Winged helix-like DNA-binding domain superfamily/Winged helix DNA-binding domain"/>
    <property type="match status" value="1"/>
</dbReference>
<dbReference type="Pfam" id="PF13191">
    <property type="entry name" value="AAA_16"/>
    <property type="match status" value="1"/>
</dbReference>
<dbReference type="InterPro" id="IPR000792">
    <property type="entry name" value="Tscrpt_reg_LuxR_C"/>
</dbReference>
<name>A0ABW4FEK6_9PSEU</name>
<organism evidence="4 5">
    <name type="scientific">Pseudonocardia aurantiaca</name>
    <dbReference type="NCBI Taxonomy" id="75290"/>
    <lineage>
        <taxon>Bacteria</taxon>
        <taxon>Bacillati</taxon>
        <taxon>Actinomycetota</taxon>
        <taxon>Actinomycetes</taxon>
        <taxon>Pseudonocardiales</taxon>
        <taxon>Pseudonocardiaceae</taxon>
        <taxon>Pseudonocardia</taxon>
    </lineage>
</organism>
<evidence type="ECO:0000259" key="3">
    <source>
        <dbReference type="PROSITE" id="PS50043"/>
    </source>
</evidence>
<dbReference type="EMBL" id="JBHUCP010000002">
    <property type="protein sequence ID" value="MFD1528374.1"/>
    <property type="molecule type" value="Genomic_DNA"/>
</dbReference>
<gene>
    <name evidence="4" type="ORF">ACFSCY_02870</name>
</gene>
<dbReference type="SUPFAM" id="SSF52540">
    <property type="entry name" value="P-loop containing nucleoside triphosphate hydrolases"/>
    <property type="match status" value="1"/>
</dbReference>
<dbReference type="InterPro" id="IPR041664">
    <property type="entry name" value="AAA_16"/>
</dbReference>
<sequence>MYGGEPGGPGLYGRRSECDRLEGMLAEIRTGRSQVLVLRGDAGIGKTALLDHMAGQASGCRVARVTGVESEMELAFAGLHQLCAPFLDRLDRLPAPQRDALGMVFGLQEGNPPDPFFIGLAVLGLLSDAAEERPLVCLVDDAQWLDQASAHTLAFVARRLLADSVALVFATRESADEPALRQLPDLRVKGLGDVDAHAVLRVALRSPLDPAVLDGIVAEARGNPLALLELPRGRTPAEIAFGFGLPSTMPLASRMEHGFLRQLQALPPETRKLLLLAAVEPVGDVILLWEAAERLGIGADAATPAEAAGLIDLGSRVRFRHPLLRSAVFHAAEVGELQEVHAALGAAPDLDPDRRAWHRAQASPGPDEEIATELDRSADRARSRGGLAAAATFLERAATLTPDPARRVTRALAAAQAKLQAGEFDTASELLVTAESGPLDDLLRARIALLRAQIAFAAERTDEAPQLLLSAAARLEPLDVGLARETYLDAFSAATFVGRLTGDPGLREVAQAVRRAPTHQVGKRELILDGLAALYTDGYAAAIPIRRRAVQAFHSNDGSGADEPRLLWFAAIAAANIWDDEGWNVLSTRHVRVARGTGALSELPLALNSQIVALLLSGEQAIAAALVEEERAVREATGSNIASYGALVHAALQGREIPACELIDATVKEVVQRGEGIGAMNAYWASALLLNGLGRYEEALAPARKASEYPLELGMPAWGLIELIEAAVRSGDNRVARDAFERLSETTGATGTDWALGMESRSRALLDTGDADELYRQAIDHLGRTRVKVELARTHLLYGEWLRRDGRRIDARGHLRAAHDQFSAMGAEGFAERARRELAATGETARTRAPDAREKLTAQETEIARLAALGRTNQEIGAQLFISPRTVEWHLRKVFMKLGVSSRKELYDALPGEVRISIPG</sequence>
<dbReference type="Pfam" id="PF00196">
    <property type="entry name" value="GerE"/>
    <property type="match status" value="1"/>
</dbReference>
<dbReference type="SUPFAM" id="SSF48452">
    <property type="entry name" value="TPR-like"/>
    <property type="match status" value="1"/>
</dbReference>
<dbReference type="InterPro" id="IPR011990">
    <property type="entry name" value="TPR-like_helical_dom_sf"/>
</dbReference>
<dbReference type="Gene3D" id="1.25.40.10">
    <property type="entry name" value="Tetratricopeptide repeat domain"/>
    <property type="match status" value="1"/>
</dbReference>
<keyword evidence="2" id="KW-0067">ATP-binding</keyword>
<protein>
    <submittedName>
        <fullName evidence="4">AAA family ATPase</fullName>
    </submittedName>
</protein>
<feature type="domain" description="HTH luxR-type" evidence="3">
    <location>
        <begin position="849"/>
        <end position="914"/>
    </location>
</feature>
<comment type="caution">
    <text evidence="4">The sequence shown here is derived from an EMBL/GenBank/DDBJ whole genome shotgun (WGS) entry which is preliminary data.</text>
</comment>
<dbReference type="InterPro" id="IPR036388">
    <property type="entry name" value="WH-like_DNA-bd_sf"/>
</dbReference>
<evidence type="ECO:0000256" key="1">
    <source>
        <dbReference type="ARBA" id="ARBA00022741"/>
    </source>
</evidence>
<dbReference type="PRINTS" id="PR00038">
    <property type="entry name" value="HTHLUXR"/>
</dbReference>
<dbReference type="InterPro" id="IPR016032">
    <property type="entry name" value="Sig_transdc_resp-reg_C-effctor"/>
</dbReference>
<proteinExistence type="predicted"/>
<dbReference type="SUPFAM" id="SSF46894">
    <property type="entry name" value="C-terminal effector domain of the bipartite response regulators"/>
    <property type="match status" value="1"/>
</dbReference>
<evidence type="ECO:0000256" key="2">
    <source>
        <dbReference type="ARBA" id="ARBA00022840"/>
    </source>
</evidence>
<dbReference type="Proteomes" id="UP001597145">
    <property type="component" value="Unassembled WGS sequence"/>
</dbReference>